<comment type="caution">
    <text evidence="2">The sequence shown here is derived from an EMBL/GenBank/DDBJ whole genome shotgun (WGS) entry which is preliminary data.</text>
</comment>
<accession>A0A0F9U233</accession>
<gene>
    <name evidence="2" type="ORF">LCGC14_0660410</name>
</gene>
<dbReference type="AlphaFoldDB" id="A0A0F9U233"/>
<evidence type="ECO:0000313" key="2">
    <source>
        <dbReference type="EMBL" id="KKN47718.1"/>
    </source>
</evidence>
<name>A0A0F9U233_9ZZZZ</name>
<organism evidence="2">
    <name type="scientific">marine sediment metagenome</name>
    <dbReference type="NCBI Taxonomy" id="412755"/>
    <lineage>
        <taxon>unclassified sequences</taxon>
        <taxon>metagenomes</taxon>
        <taxon>ecological metagenomes</taxon>
    </lineage>
</organism>
<evidence type="ECO:0000256" key="1">
    <source>
        <dbReference type="SAM" id="Coils"/>
    </source>
</evidence>
<dbReference type="EMBL" id="LAZR01001261">
    <property type="protein sequence ID" value="KKN47718.1"/>
    <property type="molecule type" value="Genomic_DNA"/>
</dbReference>
<proteinExistence type="predicted"/>
<keyword evidence="1" id="KW-0175">Coiled coil</keyword>
<reference evidence="2" key="1">
    <citation type="journal article" date="2015" name="Nature">
        <title>Complex archaea that bridge the gap between prokaryotes and eukaryotes.</title>
        <authorList>
            <person name="Spang A."/>
            <person name="Saw J.H."/>
            <person name="Jorgensen S.L."/>
            <person name="Zaremba-Niedzwiedzka K."/>
            <person name="Martijn J."/>
            <person name="Lind A.E."/>
            <person name="van Eijk R."/>
            <person name="Schleper C."/>
            <person name="Guy L."/>
            <person name="Ettema T.J."/>
        </authorList>
    </citation>
    <scope>NUCLEOTIDE SEQUENCE</scope>
</reference>
<feature type="coiled-coil region" evidence="1">
    <location>
        <begin position="39"/>
        <end position="66"/>
    </location>
</feature>
<sequence>MTLGSKPAITAKREMTWVEQQIRDKSNDEPLIVVYAATLDNWADTVAGLESRIEELEAELAHLKLDKLKWETPDDLYTDTFTDARGGNPRIPFP</sequence>
<protein>
    <submittedName>
        <fullName evidence="2">Uncharacterized protein</fullName>
    </submittedName>
</protein>